<feature type="domain" description="Kinesin motor" evidence="12">
    <location>
        <begin position="8"/>
        <end position="365"/>
    </location>
</feature>
<evidence type="ECO:0000256" key="6">
    <source>
        <dbReference type="ARBA" id="ARBA00023175"/>
    </source>
</evidence>
<gene>
    <name evidence="13" type="ORF">PVL29_026915</name>
</gene>
<dbReference type="InterPro" id="IPR036961">
    <property type="entry name" value="Kinesin_motor_dom_sf"/>
</dbReference>
<keyword evidence="3 9" id="KW-0547">Nucleotide-binding</keyword>
<evidence type="ECO:0000259" key="12">
    <source>
        <dbReference type="PROSITE" id="PS50067"/>
    </source>
</evidence>
<evidence type="ECO:0000313" key="13">
    <source>
        <dbReference type="EMBL" id="KAJ9670654.1"/>
    </source>
</evidence>
<dbReference type="AlphaFoldDB" id="A0AA38YHP6"/>
<dbReference type="PROSITE" id="PS00411">
    <property type="entry name" value="KINESIN_MOTOR_1"/>
    <property type="match status" value="1"/>
</dbReference>
<comment type="similarity">
    <text evidence="8">Belongs to the TRAFAC class myosin-kinesin ATPase superfamily. Kinesin family. KIN-4 subfamily.</text>
</comment>
<dbReference type="Gene3D" id="3.40.850.10">
    <property type="entry name" value="Kinesin motor domain"/>
    <property type="match status" value="1"/>
</dbReference>
<evidence type="ECO:0000256" key="7">
    <source>
        <dbReference type="ARBA" id="ARBA00023316"/>
    </source>
</evidence>
<dbReference type="Pfam" id="PF00225">
    <property type="entry name" value="Kinesin"/>
    <property type="match status" value="1"/>
</dbReference>
<reference evidence="13 14" key="1">
    <citation type="journal article" date="2023" name="BMC Biotechnol.">
        <title>Vitis rotundifolia cv Carlos genome sequencing.</title>
        <authorList>
            <person name="Huff M."/>
            <person name="Hulse-Kemp A."/>
            <person name="Scheffler B."/>
            <person name="Youngblood R."/>
            <person name="Simpson S."/>
            <person name="Babiker E."/>
            <person name="Staton M."/>
        </authorList>
    </citation>
    <scope>NUCLEOTIDE SEQUENCE [LARGE SCALE GENOMIC DNA]</scope>
    <source>
        <tissue evidence="13">Leaf</tissue>
    </source>
</reference>
<dbReference type="GO" id="GO:0055028">
    <property type="term" value="C:cortical microtubule"/>
    <property type="evidence" value="ECO:0007669"/>
    <property type="project" value="UniProtKB-ARBA"/>
</dbReference>
<evidence type="ECO:0000256" key="2">
    <source>
        <dbReference type="ARBA" id="ARBA00022701"/>
    </source>
</evidence>
<dbReference type="SMART" id="SM00129">
    <property type="entry name" value="KISc"/>
    <property type="match status" value="1"/>
</dbReference>
<evidence type="ECO:0000256" key="4">
    <source>
        <dbReference type="ARBA" id="ARBA00022840"/>
    </source>
</evidence>
<dbReference type="Proteomes" id="UP001168098">
    <property type="component" value="Unassembled WGS sequence"/>
</dbReference>
<dbReference type="PANTHER" id="PTHR47969">
    <property type="entry name" value="CHROMOSOME-ASSOCIATED KINESIN KIF4A-RELATED"/>
    <property type="match status" value="1"/>
</dbReference>
<dbReference type="GO" id="GO:0007052">
    <property type="term" value="P:mitotic spindle organization"/>
    <property type="evidence" value="ECO:0007669"/>
    <property type="project" value="TreeGrafter"/>
</dbReference>
<dbReference type="GO" id="GO:0051231">
    <property type="term" value="P:spindle elongation"/>
    <property type="evidence" value="ECO:0007669"/>
    <property type="project" value="TreeGrafter"/>
</dbReference>
<dbReference type="InterPro" id="IPR019821">
    <property type="entry name" value="Kinesin_motor_CS"/>
</dbReference>
<dbReference type="GO" id="GO:0071555">
    <property type="term" value="P:cell wall organization"/>
    <property type="evidence" value="ECO:0007669"/>
    <property type="project" value="UniProtKB-KW"/>
</dbReference>
<dbReference type="PRINTS" id="PR00380">
    <property type="entry name" value="KINESINHEAVY"/>
</dbReference>
<dbReference type="GO" id="GO:0005524">
    <property type="term" value="F:ATP binding"/>
    <property type="evidence" value="ECO:0007669"/>
    <property type="project" value="UniProtKB-UniRule"/>
</dbReference>
<feature type="binding site" evidence="9">
    <location>
        <begin position="87"/>
        <end position="94"/>
    </location>
    <ligand>
        <name>ATP</name>
        <dbReference type="ChEBI" id="CHEBI:30616"/>
    </ligand>
</feature>
<dbReference type="InterPro" id="IPR001752">
    <property type="entry name" value="Kinesin_motor_dom"/>
</dbReference>
<proteinExistence type="inferred from homology"/>
<comment type="subunit">
    <text evidence="1">Homodimer.</text>
</comment>
<keyword evidence="5 11" id="KW-0175">Coiled coil</keyword>
<keyword evidence="6 9" id="KW-0505">Motor protein</keyword>
<evidence type="ECO:0000256" key="10">
    <source>
        <dbReference type="RuleBase" id="RU000394"/>
    </source>
</evidence>
<keyword evidence="2 10" id="KW-0493">Microtubule</keyword>
<feature type="coiled-coil region" evidence="11">
    <location>
        <begin position="497"/>
        <end position="637"/>
    </location>
</feature>
<dbReference type="GO" id="GO:0008017">
    <property type="term" value="F:microtubule binding"/>
    <property type="evidence" value="ECO:0007669"/>
    <property type="project" value="InterPro"/>
</dbReference>
<keyword evidence="7" id="KW-0961">Cell wall biogenesis/degradation</keyword>
<accession>A0AA38YHP6</accession>
<keyword evidence="4 9" id="KW-0067">ATP-binding</keyword>
<feature type="coiled-coil region" evidence="11">
    <location>
        <begin position="853"/>
        <end position="894"/>
    </location>
</feature>
<keyword evidence="14" id="KW-1185">Reference proteome</keyword>
<comment type="caution">
    <text evidence="13">The sequence shown here is derived from an EMBL/GenBank/DDBJ whole genome shotgun (WGS) entry which is preliminary data.</text>
</comment>
<dbReference type="PROSITE" id="PS50067">
    <property type="entry name" value="KINESIN_MOTOR_2"/>
    <property type="match status" value="1"/>
</dbReference>
<evidence type="ECO:0000256" key="1">
    <source>
        <dbReference type="ARBA" id="ARBA00011738"/>
    </source>
</evidence>
<dbReference type="EMBL" id="JARBHA010000020">
    <property type="protein sequence ID" value="KAJ9670654.1"/>
    <property type="molecule type" value="Genomic_DNA"/>
</dbReference>
<dbReference type="GO" id="GO:0003777">
    <property type="term" value="F:microtubule motor activity"/>
    <property type="evidence" value="ECO:0007669"/>
    <property type="project" value="InterPro"/>
</dbReference>
<feature type="coiled-coil region" evidence="11">
    <location>
        <begin position="373"/>
        <end position="426"/>
    </location>
</feature>
<dbReference type="InterPro" id="IPR027417">
    <property type="entry name" value="P-loop_NTPase"/>
</dbReference>
<evidence type="ECO:0000256" key="8">
    <source>
        <dbReference type="ARBA" id="ARBA00061175"/>
    </source>
</evidence>
<dbReference type="InterPro" id="IPR027640">
    <property type="entry name" value="Kinesin-like_fam"/>
</dbReference>
<dbReference type="GO" id="GO:0007018">
    <property type="term" value="P:microtubule-based movement"/>
    <property type="evidence" value="ECO:0007669"/>
    <property type="project" value="InterPro"/>
</dbReference>
<name>A0AA38YHP6_VITRO</name>
<dbReference type="Pfam" id="PF25764">
    <property type="entry name" value="KIF21A_4th"/>
    <property type="match status" value="1"/>
</dbReference>
<dbReference type="SUPFAM" id="SSF52540">
    <property type="entry name" value="P-loop containing nucleoside triphosphate hydrolases"/>
    <property type="match status" value="1"/>
</dbReference>
<dbReference type="PANTHER" id="PTHR47969:SF3">
    <property type="entry name" value="KINESIN-LIKE PROTEIN KIN-4B"/>
    <property type="match status" value="1"/>
</dbReference>
<evidence type="ECO:0000256" key="5">
    <source>
        <dbReference type="ARBA" id="ARBA00023054"/>
    </source>
</evidence>
<dbReference type="CDD" id="cd01372">
    <property type="entry name" value="KISc_KIF4"/>
    <property type="match status" value="1"/>
</dbReference>
<dbReference type="GO" id="GO:0005875">
    <property type="term" value="C:microtubule associated complex"/>
    <property type="evidence" value="ECO:0007669"/>
    <property type="project" value="TreeGrafter"/>
</dbReference>
<evidence type="ECO:0000256" key="9">
    <source>
        <dbReference type="PROSITE-ProRule" id="PRU00283"/>
    </source>
</evidence>
<sequence>MEAPENCSVKVAVHIRPLIGDERLQGCKDCVTVVRGKPQVQIGTHSFTFDHVYGNSGSPSSAMFEECIAPLVDGLFQGYNATVLAYGQTGSGKTYTMGTGFKDGCQTGLIPQVMNALFNKIETLKHQSEFQLHVSFIEILKEEVRDLLESPTVSKPEAANGHAARIAVPGRPPIQIRETSNGVITLAGSTEVSVSTLKEMASCLEQGSLGRATGSTNMNNQSSRSHAIFTISLEQMRKLHPTFPGDNCSNEEMGEEYLSAKLHLVDLAGSERAKRTGSDGLRFKEGIHINKGLLALGNVISALGDEKKRKEGVHVPYRDSKLTRLLQDSLGGNSKTVMIACISPADINAEETLNTLKYANRARNIQNKPVVNRDLVSNEMQKMRQQLEYLQAELCARGGGTSSDEMQVLKERISWLETTNEELCRELHEYRSRCAVVGQCESNAQEGSICFVKTDGLKRGLQSMESSDYPMGEVISGENSREMDEVAEREWEHALLQNTMDKELNELNKRLEQKESEMKLFGGDTEALKQHFGKKIMELEEEKRTVQQERDRLLAEVESLAATSDGQRQKVQDVHAQKLKALEAQILDLKKKQENQVQLLKQKQKSDEATKRLQDEIQSIKAQKVQLQHKIKQEAEQFRQWKASREKELLQLKKEGRRNEYERHKLQALNQRQKMVLQRKTEEAAVATKRLKELLEARKSSARDNSVYSNGHTPTGLNNEKSLQRWLDHELEVMVNVHEVRFEYEKQSQVRAALAEELALLKQVDQLSLNGLSPPRGKNGHSRMSSMSPNARLARIATLENMLSISSNALVAMASQLSEAEERERAFTGRGRWNQLRSMGDAKNLLQYMFNAAADARCQLWEKEMEIKEMKEQLNELVILLRQSEAQRKEIVKEQKLREQAVAIALATSALVRLSAQYVIDVAHYNHTLSHNIHDVWDNFL</sequence>
<evidence type="ECO:0000313" key="14">
    <source>
        <dbReference type="Proteomes" id="UP001168098"/>
    </source>
</evidence>
<evidence type="ECO:0000256" key="3">
    <source>
        <dbReference type="ARBA" id="ARBA00022741"/>
    </source>
</evidence>
<protein>
    <recommendedName>
        <fullName evidence="10">Kinesin-like protein</fullName>
    </recommendedName>
</protein>
<dbReference type="FunFam" id="3.40.850.10:FF:000032">
    <property type="entry name" value="kinesin-like protein KIN-4A isoform X1"/>
    <property type="match status" value="1"/>
</dbReference>
<evidence type="ECO:0000256" key="11">
    <source>
        <dbReference type="SAM" id="Coils"/>
    </source>
</evidence>
<organism evidence="13 14">
    <name type="scientific">Vitis rotundifolia</name>
    <name type="common">Muscadine grape</name>
    <dbReference type="NCBI Taxonomy" id="103349"/>
    <lineage>
        <taxon>Eukaryota</taxon>
        <taxon>Viridiplantae</taxon>
        <taxon>Streptophyta</taxon>
        <taxon>Embryophyta</taxon>
        <taxon>Tracheophyta</taxon>
        <taxon>Spermatophyta</taxon>
        <taxon>Magnoliopsida</taxon>
        <taxon>eudicotyledons</taxon>
        <taxon>Gunneridae</taxon>
        <taxon>Pentapetalae</taxon>
        <taxon>rosids</taxon>
        <taxon>Vitales</taxon>
        <taxon>Vitaceae</taxon>
        <taxon>Viteae</taxon>
        <taxon>Vitis</taxon>
    </lineage>
</organism>